<feature type="transmembrane region" description="Helical" evidence="1">
    <location>
        <begin position="30"/>
        <end position="48"/>
    </location>
</feature>
<comment type="caution">
    <text evidence="2">The sequence shown here is derived from an EMBL/GenBank/DDBJ whole genome shotgun (WGS) entry which is preliminary data.</text>
</comment>
<keyword evidence="1" id="KW-1133">Transmembrane helix</keyword>
<dbReference type="STRING" id="693.AKJ17_08215"/>
<dbReference type="Proteomes" id="UP000037515">
    <property type="component" value="Unassembled WGS sequence"/>
</dbReference>
<gene>
    <name evidence="2" type="ORF">AKJ17_08215</name>
</gene>
<dbReference type="RefSeq" id="WP_053395311.1">
    <property type="nucleotide sequence ID" value="NZ_LHPJ01000006.1"/>
</dbReference>
<dbReference type="OrthoDB" id="5906116at2"/>
<keyword evidence="3" id="KW-1185">Reference proteome</keyword>
<protein>
    <submittedName>
        <fullName evidence="2">Uncharacterized protein</fullName>
    </submittedName>
</protein>
<evidence type="ECO:0000313" key="3">
    <source>
        <dbReference type="Proteomes" id="UP000037515"/>
    </source>
</evidence>
<dbReference type="EMBL" id="LHPJ01000006">
    <property type="protein sequence ID" value="KOO04041.1"/>
    <property type="molecule type" value="Genomic_DNA"/>
</dbReference>
<name>A0A0M0HPW3_VIBNE</name>
<proteinExistence type="predicted"/>
<sequence>MKYLEKLAQLIIFAPAIFCFSYVLRPVLMVILIPGGLVFLAIIGGKEVRKELIQMIKEQLWSSQTSSRKAAN</sequence>
<keyword evidence="1" id="KW-0812">Transmembrane</keyword>
<reference evidence="3" key="1">
    <citation type="submission" date="2015-08" db="EMBL/GenBank/DDBJ databases">
        <title>Vibrio galatheae sp. nov., a novel member of the Vibrionaceae family isolated from the Solomon Islands.</title>
        <authorList>
            <person name="Giubergia S."/>
            <person name="Machado H."/>
            <person name="Mateiu R.V."/>
            <person name="Gram L."/>
        </authorList>
    </citation>
    <scope>NUCLEOTIDE SEQUENCE [LARGE SCALE GENOMIC DNA]</scope>
    <source>
        <strain evidence="3">DSM 19584</strain>
    </source>
</reference>
<dbReference type="AlphaFoldDB" id="A0A0M0HPW3"/>
<organism evidence="2 3">
    <name type="scientific">Vibrio nereis</name>
    <dbReference type="NCBI Taxonomy" id="693"/>
    <lineage>
        <taxon>Bacteria</taxon>
        <taxon>Pseudomonadati</taxon>
        <taxon>Pseudomonadota</taxon>
        <taxon>Gammaproteobacteria</taxon>
        <taxon>Vibrionales</taxon>
        <taxon>Vibrionaceae</taxon>
        <taxon>Vibrio</taxon>
    </lineage>
</organism>
<accession>A0A0M0HPW3</accession>
<evidence type="ECO:0000313" key="2">
    <source>
        <dbReference type="EMBL" id="KOO04041.1"/>
    </source>
</evidence>
<feature type="transmembrane region" description="Helical" evidence="1">
    <location>
        <begin position="7"/>
        <end position="24"/>
    </location>
</feature>
<evidence type="ECO:0000256" key="1">
    <source>
        <dbReference type="SAM" id="Phobius"/>
    </source>
</evidence>
<keyword evidence="1" id="KW-0472">Membrane</keyword>